<proteinExistence type="predicted"/>
<protein>
    <submittedName>
        <fullName evidence="2">Uncharacterized protein</fullName>
    </submittedName>
</protein>
<dbReference type="AlphaFoldDB" id="A0A4C1XTI4"/>
<keyword evidence="3" id="KW-1185">Reference proteome</keyword>
<dbReference type="Proteomes" id="UP000299102">
    <property type="component" value="Unassembled WGS sequence"/>
</dbReference>
<comment type="caution">
    <text evidence="2">The sequence shown here is derived from an EMBL/GenBank/DDBJ whole genome shotgun (WGS) entry which is preliminary data.</text>
</comment>
<evidence type="ECO:0000313" key="2">
    <source>
        <dbReference type="EMBL" id="GBP67276.1"/>
    </source>
</evidence>
<gene>
    <name evidence="2" type="ORF">EVAR_43787_1</name>
</gene>
<reference evidence="2 3" key="1">
    <citation type="journal article" date="2019" name="Commun. Biol.">
        <title>The bagworm genome reveals a unique fibroin gene that provides high tensile strength.</title>
        <authorList>
            <person name="Kono N."/>
            <person name="Nakamura H."/>
            <person name="Ohtoshi R."/>
            <person name="Tomita M."/>
            <person name="Numata K."/>
            <person name="Arakawa K."/>
        </authorList>
    </citation>
    <scope>NUCLEOTIDE SEQUENCE [LARGE SCALE GENOMIC DNA]</scope>
</reference>
<accession>A0A4C1XTI4</accession>
<feature type="region of interest" description="Disordered" evidence="1">
    <location>
        <begin position="1"/>
        <end position="21"/>
    </location>
</feature>
<dbReference type="EMBL" id="BGZK01000979">
    <property type="protein sequence ID" value="GBP67276.1"/>
    <property type="molecule type" value="Genomic_DNA"/>
</dbReference>
<evidence type="ECO:0000256" key="1">
    <source>
        <dbReference type="SAM" id="MobiDB-lite"/>
    </source>
</evidence>
<organism evidence="2 3">
    <name type="scientific">Eumeta variegata</name>
    <name type="common">Bagworm moth</name>
    <name type="synonym">Eumeta japonica</name>
    <dbReference type="NCBI Taxonomy" id="151549"/>
    <lineage>
        <taxon>Eukaryota</taxon>
        <taxon>Metazoa</taxon>
        <taxon>Ecdysozoa</taxon>
        <taxon>Arthropoda</taxon>
        <taxon>Hexapoda</taxon>
        <taxon>Insecta</taxon>
        <taxon>Pterygota</taxon>
        <taxon>Neoptera</taxon>
        <taxon>Endopterygota</taxon>
        <taxon>Lepidoptera</taxon>
        <taxon>Glossata</taxon>
        <taxon>Ditrysia</taxon>
        <taxon>Tineoidea</taxon>
        <taxon>Psychidae</taxon>
        <taxon>Oiketicinae</taxon>
        <taxon>Eumeta</taxon>
    </lineage>
</organism>
<sequence length="117" mass="13349">MRGIEPAPRAPRPPPRLTRRLRRPFAPRAHFAVLLKLYLDRVMALRLVVGGDVGGDGVGGVAKHSVYIHYEIFSLFDAKETIKVKRFRVVRTVCRCKVSGVHRPHFGRQLRIRKRSG</sequence>
<name>A0A4C1XTI4_EUMVA</name>
<evidence type="ECO:0000313" key="3">
    <source>
        <dbReference type="Proteomes" id="UP000299102"/>
    </source>
</evidence>